<evidence type="ECO:0000256" key="3">
    <source>
        <dbReference type="ARBA" id="ARBA00022801"/>
    </source>
</evidence>
<dbReference type="InterPro" id="IPR050463">
    <property type="entry name" value="Gfo/Idh/MocA_oxidrdct_glycsds"/>
</dbReference>
<dbReference type="PANTHER" id="PTHR43818:SF1">
    <property type="entry name" value="GLYCOSYL HYDROLASE FAMILY 109 PROTEIN"/>
    <property type="match status" value="1"/>
</dbReference>
<feature type="domain" description="Glycosyl hydrolase 109 C-terminal" evidence="7">
    <location>
        <begin position="208"/>
        <end position="372"/>
    </location>
</feature>
<dbReference type="AlphaFoldDB" id="A0A7J5AQM5"/>
<reference evidence="8 9" key="1">
    <citation type="submission" date="2019-09" db="EMBL/GenBank/DDBJ databases">
        <authorList>
            <person name="Cao W.R."/>
        </authorList>
    </citation>
    <scope>NUCLEOTIDE SEQUENCE [LARGE SCALE GENOMIC DNA]</scope>
    <source>
        <strain evidence="9">a4</strain>
    </source>
</reference>
<evidence type="ECO:0000256" key="2">
    <source>
        <dbReference type="ARBA" id="ARBA00009329"/>
    </source>
</evidence>
<dbReference type="InterPro" id="IPR049303">
    <property type="entry name" value="Glyco_hydro_109_C"/>
</dbReference>
<keyword evidence="9" id="KW-1185">Reference proteome</keyword>
<accession>A0A7J5AQM5</accession>
<keyword evidence="4" id="KW-0520">NAD</keyword>
<evidence type="ECO:0000259" key="7">
    <source>
        <dbReference type="Pfam" id="PF21252"/>
    </source>
</evidence>
<evidence type="ECO:0000259" key="6">
    <source>
        <dbReference type="Pfam" id="PF01408"/>
    </source>
</evidence>
<evidence type="ECO:0000313" key="9">
    <source>
        <dbReference type="Proteomes" id="UP000467305"/>
    </source>
</evidence>
<gene>
    <name evidence="8" type="ORF">F7018_05765</name>
</gene>
<dbReference type="EMBL" id="WAAU01000008">
    <property type="protein sequence ID" value="KAB1159817.1"/>
    <property type="molecule type" value="Genomic_DNA"/>
</dbReference>
<dbReference type="Pfam" id="PF21252">
    <property type="entry name" value="Glyco_hydro_109_C"/>
    <property type="match status" value="1"/>
</dbReference>
<dbReference type="PANTHER" id="PTHR43818">
    <property type="entry name" value="BCDNA.GH03377"/>
    <property type="match status" value="1"/>
</dbReference>
<keyword evidence="5" id="KW-0326">Glycosidase</keyword>
<proteinExistence type="inferred from homology"/>
<evidence type="ECO:0000256" key="4">
    <source>
        <dbReference type="ARBA" id="ARBA00023027"/>
    </source>
</evidence>
<comment type="similarity">
    <text evidence="2">Belongs to the Gfo/Idh/MocA family. Glycosyl hydrolase 109 subfamily.</text>
</comment>
<dbReference type="Gene3D" id="3.30.360.10">
    <property type="entry name" value="Dihydrodipicolinate Reductase, domain 2"/>
    <property type="match status" value="1"/>
</dbReference>
<feature type="domain" description="Gfo/Idh/MocA-like oxidoreductase N-terminal" evidence="6">
    <location>
        <begin position="68"/>
        <end position="197"/>
    </location>
</feature>
<keyword evidence="3" id="KW-0378">Hydrolase</keyword>
<evidence type="ECO:0000256" key="5">
    <source>
        <dbReference type="ARBA" id="ARBA00023295"/>
    </source>
</evidence>
<dbReference type="Proteomes" id="UP000467305">
    <property type="component" value="Unassembled WGS sequence"/>
</dbReference>
<organism evidence="8 9">
    <name type="scientific">Tenacibaculum aiptasiae</name>
    <dbReference type="NCBI Taxonomy" id="426481"/>
    <lineage>
        <taxon>Bacteria</taxon>
        <taxon>Pseudomonadati</taxon>
        <taxon>Bacteroidota</taxon>
        <taxon>Flavobacteriia</taxon>
        <taxon>Flavobacteriales</taxon>
        <taxon>Flavobacteriaceae</taxon>
        <taxon>Tenacibaculum</taxon>
    </lineage>
</organism>
<dbReference type="Gene3D" id="3.40.50.720">
    <property type="entry name" value="NAD(P)-binding Rossmann-like Domain"/>
    <property type="match status" value="1"/>
</dbReference>
<protein>
    <submittedName>
        <fullName evidence="8">Gfo/Idh/MocA family oxidoreductase</fullName>
    </submittedName>
</protein>
<dbReference type="InterPro" id="IPR000683">
    <property type="entry name" value="Gfo/Idh/MocA-like_OxRdtase_N"/>
</dbReference>
<evidence type="ECO:0000256" key="1">
    <source>
        <dbReference type="ARBA" id="ARBA00001911"/>
    </source>
</evidence>
<dbReference type="GO" id="GO:0016798">
    <property type="term" value="F:hydrolase activity, acting on glycosyl bonds"/>
    <property type="evidence" value="ECO:0007669"/>
    <property type="project" value="UniProtKB-KW"/>
</dbReference>
<dbReference type="InterPro" id="IPR036291">
    <property type="entry name" value="NAD(P)-bd_dom_sf"/>
</dbReference>
<name>A0A7J5AQM5_9FLAO</name>
<dbReference type="OrthoDB" id="9771072at2"/>
<evidence type="ECO:0000313" key="8">
    <source>
        <dbReference type="EMBL" id="KAB1159817.1"/>
    </source>
</evidence>
<dbReference type="GO" id="GO:0000166">
    <property type="term" value="F:nucleotide binding"/>
    <property type="evidence" value="ECO:0007669"/>
    <property type="project" value="InterPro"/>
</dbReference>
<sequence length="475" mass="54202">MDIFTTNTNQLIVNRKDFLSLSTKAAVFLGLSSAISCKNEIEEKTISLSNSKAKGTAFGLTAPKIDKVKVGIIGCGNRGQVLIQMFDWLVKNNDAEIIAVSDLRKEKTDKLNEHLQKTHNKTAQAYYGNPNEWKKLVDRDDIDLLIIATPWELHTPMAIYGMEKGKHVACEVPIAYNLEDCWKIIETAERTQKHCMMMENCCFNGEELWVLNMINQGVFGDLTHAEGAYIHDLRKHLLDEKYYEDQWRIKHHLNKDGNFYTTHGLGPISQYMDIGRGDTYDHVVSMSSREKSLSDAAKRAGINKFSNVKCGDMNTTMIKTKLGKSIMLQFDVHSGRPYDRLNTVVGTKAVHEGYPSKLYINEDELAWWGHKWLEKEKYNEYREKYNHPLWDKLKTQISDNSVGHGGMDFVMIYRLIKCLNKGLPLDINVYDSVLWSSITPLSELSVAQNSSSIKVPDFTGGTWKNKNTTEMLRNI</sequence>
<comment type="caution">
    <text evidence="8">The sequence shown here is derived from an EMBL/GenBank/DDBJ whole genome shotgun (WGS) entry which is preliminary data.</text>
</comment>
<dbReference type="SUPFAM" id="SSF51735">
    <property type="entry name" value="NAD(P)-binding Rossmann-fold domains"/>
    <property type="match status" value="1"/>
</dbReference>
<comment type="cofactor">
    <cofactor evidence="1">
        <name>NAD(+)</name>
        <dbReference type="ChEBI" id="CHEBI:57540"/>
    </cofactor>
</comment>
<dbReference type="Pfam" id="PF01408">
    <property type="entry name" value="GFO_IDH_MocA"/>
    <property type="match status" value="1"/>
</dbReference>